<dbReference type="PROSITE" id="PS51471">
    <property type="entry name" value="FE2OG_OXY"/>
    <property type="match status" value="1"/>
</dbReference>
<gene>
    <name evidence="12" type="ORF">CAC42_512</name>
</gene>
<organism evidence="12 13">
    <name type="scientific">Sphaceloma murrayae</name>
    <dbReference type="NCBI Taxonomy" id="2082308"/>
    <lineage>
        <taxon>Eukaryota</taxon>
        <taxon>Fungi</taxon>
        <taxon>Dikarya</taxon>
        <taxon>Ascomycota</taxon>
        <taxon>Pezizomycotina</taxon>
        <taxon>Dothideomycetes</taxon>
        <taxon>Dothideomycetidae</taxon>
        <taxon>Myriangiales</taxon>
        <taxon>Elsinoaceae</taxon>
        <taxon>Sphaceloma</taxon>
    </lineage>
</organism>
<dbReference type="GO" id="GO:0046872">
    <property type="term" value="F:metal ion binding"/>
    <property type="evidence" value="ECO:0007669"/>
    <property type="project" value="UniProtKB-KW"/>
</dbReference>
<dbReference type="GO" id="GO:0005737">
    <property type="term" value="C:cytoplasm"/>
    <property type="evidence" value="ECO:0007669"/>
    <property type="project" value="TreeGrafter"/>
</dbReference>
<evidence type="ECO:0000256" key="1">
    <source>
        <dbReference type="ARBA" id="ARBA00007879"/>
    </source>
</evidence>
<dbReference type="PANTHER" id="PTHR16557">
    <property type="entry name" value="ALKYLATED DNA REPAIR PROTEIN ALKB-RELATED"/>
    <property type="match status" value="1"/>
</dbReference>
<feature type="binding site" evidence="9">
    <location>
        <position position="307"/>
    </location>
    <ligand>
        <name>Fe cation</name>
        <dbReference type="ChEBI" id="CHEBI:24875"/>
        <note>catalytic</note>
    </ligand>
</feature>
<protein>
    <recommendedName>
        <fullName evidence="2">mRNA N(6)-methyladenine demethylase</fullName>
        <ecNumber evidence="2">1.14.11.53</ecNumber>
    </recommendedName>
</protein>
<keyword evidence="3 9" id="KW-0479">Metal-binding</keyword>
<keyword evidence="6 9" id="KW-0408">Iron</keyword>
<feature type="binding site" evidence="9">
    <location>
        <position position="249"/>
    </location>
    <ligand>
        <name>Fe cation</name>
        <dbReference type="ChEBI" id="CHEBI:24875"/>
        <note>catalytic</note>
    </ligand>
</feature>
<comment type="caution">
    <text evidence="12">The sequence shown here is derived from an EMBL/GenBank/DDBJ whole genome shotgun (WGS) entry which is preliminary data.</text>
</comment>
<keyword evidence="7" id="KW-0843">Virulence</keyword>
<dbReference type="AlphaFoldDB" id="A0A2K1R3Q5"/>
<dbReference type="InterPro" id="IPR004574">
    <property type="entry name" value="Alkb"/>
</dbReference>
<dbReference type="EC" id="1.14.11.53" evidence="2"/>
<keyword evidence="13" id="KW-1185">Reference proteome</keyword>
<evidence type="ECO:0000259" key="11">
    <source>
        <dbReference type="PROSITE" id="PS51471"/>
    </source>
</evidence>
<keyword evidence="5" id="KW-0560">Oxidoreductase</keyword>
<feature type="domain" description="Fe2OG dioxygenase" evidence="11">
    <location>
        <begin position="231"/>
        <end position="355"/>
    </location>
</feature>
<dbReference type="InParanoid" id="A0A2K1R3Q5"/>
<keyword evidence="4" id="KW-0223">Dioxygenase</keyword>
<dbReference type="GO" id="GO:0005634">
    <property type="term" value="C:nucleus"/>
    <property type="evidence" value="ECO:0007669"/>
    <property type="project" value="TreeGrafter"/>
</dbReference>
<accession>A0A2K1R3Q5</accession>
<feature type="compositionally biased region" description="Basic and acidic residues" evidence="10">
    <location>
        <begin position="7"/>
        <end position="25"/>
    </location>
</feature>
<feature type="binding site" evidence="9">
    <location>
        <position position="251"/>
    </location>
    <ligand>
        <name>Fe cation</name>
        <dbReference type="ChEBI" id="CHEBI:24875"/>
        <note>catalytic</note>
    </ligand>
</feature>
<evidence type="ECO:0000256" key="3">
    <source>
        <dbReference type="ARBA" id="ARBA00022723"/>
    </source>
</evidence>
<comment type="similarity">
    <text evidence="1">Belongs to the alkB family.</text>
</comment>
<dbReference type="SUPFAM" id="SSF51197">
    <property type="entry name" value="Clavaminate synthase-like"/>
    <property type="match status" value="1"/>
</dbReference>
<reference evidence="12 13" key="1">
    <citation type="submission" date="2017-06" db="EMBL/GenBank/DDBJ databases">
        <title>Draft genome sequence of a variant of Elsinoe murrayae.</title>
        <authorList>
            <person name="Cheng Q."/>
        </authorList>
    </citation>
    <scope>NUCLEOTIDE SEQUENCE [LARGE SCALE GENOMIC DNA]</scope>
    <source>
        <strain evidence="12 13">CQ-2017a</strain>
    </source>
</reference>
<evidence type="ECO:0000256" key="10">
    <source>
        <dbReference type="SAM" id="MobiDB-lite"/>
    </source>
</evidence>
<evidence type="ECO:0000256" key="8">
    <source>
        <dbReference type="ARBA" id="ARBA00047565"/>
    </source>
</evidence>
<dbReference type="EMBL" id="NKHZ01000001">
    <property type="protein sequence ID" value="PNS21914.1"/>
    <property type="molecule type" value="Genomic_DNA"/>
</dbReference>
<evidence type="ECO:0000256" key="9">
    <source>
        <dbReference type="PIRSR" id="PIRSR604574-2"/>
    </source>
</evidence>
<comment type="cofactor">
    <cofactor evidence="9">
        <name>Fe(2+)</name>
        <dbReference type="ChEBI" id="CHEBI:29033"/>
    </cofactor>
    <text evidence="9">Binds 1 Fe(2+) ion per subunit.</text>
</comment>
<dbReference type="InterPro" id="IPR037151">
    <property type="entry name" value="AlkB-like_sf"/>
</dbReference>
<name>A0A2K1R3Q5_9PEZI</name>
<dbReference type="STRING" id="2082308.A0A2K1R3Q5"/>
<dbReference type="Gene3D" id="2.60.120.590">
    <property type="entry name" value="Alpha-ketoglutarate-dependent dioxygenase AlkB-like"/>
    <property type="match status" value="1"/>
</dbReference>
<dbReference type="PANTHER" id="PTHR16557:SF2">
    <property type="entry name" value="NUCLEIC ACID DIOXYGENASE ALKBH1"/>
    <property type="match status" value="1"/>
</dbReference>
<evidence type="ECO:0000256" key="6">
    <source>
        <dbReference type="ARBA" id="ARBA00023004"/>
    </source>
</evidence>
<dbReference type="FunFam" id="2.60.120.590:FF:000014">
    <property type="entry name" value="Oxidoreductase, 2OG-Fe(II) oxygenase family family"/>
    <property type="match status" value="1"/>
</dbReference>
<sequence length="356" mass="39387">MFISHIISDEPRGGDLDKPDPRARPPEALKTVYKKYQTIKGSSLDSESDIFDASSGNYAGFEVRPAASAGTRMPDELVEVVARFLQDYAPADPSPAPSCYEHPHLPGLLVFSNLLSAPVQIALLDRLLHRDVSNPLHLNNLGLHYHVPNPTDSTSRPLSFFSPAASDLRLTPIDPSQHKPLTVKDLLDRKLRWITLGGQYDWTAKAYPSDVPPPFPPDIADLIHGVFPAIKPEAAILNLYNPGHTLSLHRDVSEECQRPLVSISLGCDGLFIAGLSSEDEGQTRMATMRLRSGDVVVMSGEARYAWHGVPKVLSGTCPDWLEDWPSIDGERGGEYKAWKGWMKGKRINLNVRQMRD</sequence>
<dbReference type="InterPro" id="IPR027450">
    <property type="entry name" value="AlkB-like"/>
</dbReference>
<dbReference type="GO" id="GO:1990931">
    <property type="term" value="F:mRNA N6-methyladenosine dioxygenase activity"/>
    <property type="evidence" value="ECO:0007669"/>
    <property type="project" value="UniProtKB-EC"/>
</dbReference>
<evidence type="ECO:0000256" key="4">
    <source>
        <dbReference type="ARBA" id="ARBA00022964"/>
    </source>
</evidence>
<evidence type="ECO:0000256" key="5">
    <source>
        <dbReference type="ARBA" id="ARBA00023002"/>
    </source>
</evidence>
<feature type="region of interest" description="Disordered" evidence="10">
    <location>
        <begin position="1"/>
        <end position="25"/>
    </location>
</feature>
<evidence type="ECO:0000256" key="2">
    <source>
        <dbReference type="ARBA" id="ARBA00012931"/>
    </source>
</evidence>
<evidence type="ECO:0000256" key="7">
    <source>
        <dbReference type="ARBA" id="ARBA00023026"/>
    </source>
</evidence>
<comment type="catalytic activity">
    <reaction evidence="8">
        <text>an N(6)-methyladenosine in mRNA + 2-oxoglutarate + O2 = an adenosine in mRNA + formaldehyde + succinate + CO2</text>
        <dbReference type="Rhea" id="RHEA:49520"/>
        <dbReference type="Rhea" id="RHEA-COMP:12414"/>
        <dbReference type="Rhea" id="RHEA-COMP:12417"/>
        <dbReference type="ChEBI" id="CHEBI:15379"/>
        <dbReference type="ChEBI" id="CHEBI:16526"/>
        <dbReference type="ChEBI" id="CHEBI:16810"/>
        <dbReference type="ChEBI" id="CHEBI:16842"/>
        <dbReference type="ChEBI" id="CHEBI:30031"/>
        <dbReference type="ChEBI" id="CHEBI:74411"/>
        <dbReference type="ChEBI" id="CHEBI:74449"/>
        <dbReference type="EC" id="1.14.11.53"/>
    </reaction>
    <physiologicalReaction direction="left-to-right" evidence="8">
        <dbReference type="Rhea" id="RHEA:49521"/>
    </physiologicalReaction>
</comment>
<dbReference type="Pfam" id="PF13532">
    <property type="entry name" value="2OG-FeII_Oxy_2"/>
    <property type="match status" value="1"/>
</dbReference>
<proteinExistence type="inferred from homology"/>
<dbReference type="InterPro" id="IPR005123">
    <property type="entry name" value="Oxoglu/Fe-dep_dioxygenase_dom"/>
</dbReference>
<evidence type="ECO:0000313" key="13">
    <source>
        <dbReference type="Proteomes" id="UP000243797"/>
    </source>
</evidence>
<dbReference type="OrthoDB" id="6614653at2759"/>
<evidence type="ECO:0000313" key="12">
    <source>
        <dbReference type="EMBL" id="PNS21914.1"/>
    </source>
</evidence>
<dbReference type="Proteomes" id="UP000243797">
    <property type="component" value="Unassembled WGS sequence"/>
</dbReference>